<dbReference type="RefSeq" id="XP_040713817.1">
    <property type="nucleotide sequence ID" value="XM_040862300.1"/>
</dbReference>
<name>A0A1Y2DR55_9PEZI</name>
<dbReference type="InParanoid" id="A0A1Y2DR55"/>
<reference evidence="2 3" key="1">
    <citation type="submission" date="2016-07" db="EMBL/GenBank/DDBJ databases">
        <title>Pervasive Adenine N6-methylation of Active Genes in Fungi.</title>
        <authorList>
            <consortium name="DOE Joint Genome Institute"/>
            <person name="Mondo S.J."/>
            <person name="Dannebaum R.O."/>
            <person name="Kuo R.C."/>
            <person name="Labutti K."/>
            <person name="Haridas S."/>
            <person name="Kuo A."/>
            <person name="Salamov A."/>
            <person name="Ahrendt S.R."/>
            <person name="Lipzen A."/>
            <person name="Sullivan W."/>
            <person name="Andreopoulos W.B."/>
            <person name="Clum A."/>
            <person name="Lindquist E."/>
            <person name="Daum C."/>
            <person name="Ramamoorthy G.K."/>
            <person name="Gryganskyi A."/>
            <person name="Culley D."/>
            <person name="Magnuson J.K."/>
            <person name="James T.Y."/>
            <person name="O'Malley M.A."/>
            <person name="Stajich J.E."/>
            <person name="Spatafora J.W."/>
            <person name="Visel A."/>
            <person name="Grigoriev I.V."/>
        </authorList>
    </citation>
    <scope>NUCLEOTIDE SEQUENCE [LARGE SCALE GENOMIC DNA]</scope>
    <source>
        <strain evidence="2 3">CBS 129021</strain>
    </source>
</reference>
<feature type="transmembrane region" description="Helical" evidence="1">
    <location>
        <begin position="96"/>
        <end position="115"/>
    </location>
</feature>
<evidence type="ECO:0000313" key="3">
    <source>
        <dbReference type="Proteomes" id="UP000193689"/>
    </source>
</evidence>
<keyword evidence="3" id="KW-1185">Reference proteome</keyword>
<evidence type="ECO:0008006" key="4">
    <source>
        <dbReference type="Google" id="ProtNLM"/>
    </source>
</evidence>
<feature type="transmembrane region" description="Helical" evidence="1">
    <location>
        <begin position="533"/>
        <end position="555"/>
    </location>
</feature>
<keyword evidence="1" id="KW-1133">Transmembrane helix</keyword>
<dbReference type="STRING" id="1141098.A0A1Y2DR55"/>
<keyword evidence="1" id="KW-0472">Membrane</keyword>
<feature type="transmembrane region" description="Helical" evidence="1">
    <location>
        <begin position="36"/>
        <end position="56"/>
    </location>
</feature>
<dbReference type="PANTHER" id="PTHR35041">
    <property type="entry name" value="MEDIATOR OF RNA POLYMERASE II TRANSCRIPTION SUBUNIT 1"/>
    <property type="match status" value="1"/>
</dbReference>
<sequence>MYVFFAFGVCCAVGHHLFYSAFNGRPADNLIVMLRYGTILAFAAKAGLAAAAITAFRQRIWTTVRSKLLSVAALDSLFAATEDLAALLNLEIYKSATLAMVLAVFIWLTPLVIILTSNTLTVELAFFEEKGMCPGVKTLNFTMESLENWRLAKKINGLFGISTSLYNTTATNISDPYWFDYYTGPSMGFAQVATLGMFSQQAMQPKDAGLEICGPGWNCTYVVNFTAPGYQCSDIASGVNSRMNKLGNNTAPFDTSILLPEGNFSYYAYTSGGDYSPTQLKPEYIDVGGVPIGIEPPWPHHFGALRTEPILWIGHSVRTNKTDPTPNNRTEPGWDDAFTPKIFACEHYETHYTVSFNWTGGQQFSNVMKREYLKPVIDTTFIPSVKAMDGTNDNTTAYPESNYWYPSADQTEMQPYRRVAAFHSIGAVLRDFINGTVNSESILNPIAVGKAIQTKVLDPRSEYFPHSELAPIIQEVYEDVILSMFSDPRFLAIVWAQKPWEKSGTLPGDESTAYPCNRSRDVVVYKYVARDLWIVYSLAFVFSMIAIGLGTAAVLENEGVLRNTRFSSIVAATRGPALERVMWREERGDVPRDIKNLKVGYGIVHRANALGVTEDTRYPERTLWDGGEIRYGFGLEGDVRQVK</sequence>
<organism evidence="2 3">
    <name type="scientific">Pseudomassariella vexata</name>
    <dbReference type="NCBI Taxonomy" id="1141098"/>
    <lineage>
        <taxon>Eukaryota</taxon>
        <taxon>Fungi</taxon>
        <taxon>Dikarya</taxon>
        <taxon>Ascomycota</taxon>
        <taxon>Pezizomycotina</taxon>
        <taxon>Sordariomycetes</taxon>
        <taxon>Xylariomycetidae</taxon>
        <taxon>Amphisphaeriales</taxon>
        <taxon>Pseudomassariaceae</taxon>
        <taxon>Pseudomassariella</taxon>
    </lineage>
</organism>
<evidence type="ECO:0000256" key="1">
    <source>
        <dbReference type="SAM" id="Phobius"/>
    </source>
</evidence>
<dbReference type="OrthoDB" id="5340195at2759"/>
<dbReference type="AlphaFoldDB" id="A0A1Y2DR55"/>
<dbReference type="GeneID" id="63778512"/>
<dbReference type="PANTHER" id="PTHR35041:SF3">
    <property type="entry name" value="FORMYLMETHIONINE DEFORMYLASE-LIKE PROTEIN"/>
    <property type="match status" value="1"/>
</dbReference>
<keyword evidence="1" id="KW-0812">Transmembrane</keyword>
<evidence type="ECO:0000313" key="2">
    <source>
        <dbReference type="EMBL" id="ORY61740.1"/>
    </source>
</evidence>
<accession>A0A1Y2DR55</accession>
<gene>
    <name evidence="2" type="ORF">BCR38DRAFT_459530</name>
</gene>
<dbReference type="Proteomes" id="UP000193689">
    <property type="component" value="Unassembled WGS sequence"/>
</dbReference>
<comment type="caution">
    <text evidence="2">The sequence shown here is derived from an EMBL/GenBank/DDBJ whole genome shotgun (WGS) entry which is preliminary data.</text>
</comment>
<proteinExistence type="predicted"/>
<dbReference type="EMBL" id="MCFJ01000010">
    <property type="protein sequence ID" value="ORY61740.1"/>
    <property type="molecule type" value="Genomic_DNA"/>
</dbReference>
<protein>
    <recommendedName>
        <fullName evidence="4">Formylmethionine deformylase-like protein</fullName>
    </recommendedName>
</protein>